<feature type="transmembrane region" description="Helical" evidence="1">
    <location>
        <begin position="78"/>
        <end position="97"/>
    </location>
</feature>
<dbReference type="EMBL" id="JAVIZC010000003">
    <property type="protein sequence ID" value="MDR6103510.1"/>
    <property type="molecule type" value="Genomic_DNA"/>
</dbReference>
<protein>
    <recommendedName>
        <fullName evidence="4">DUF4345 domain-containing protein</fullName>
    </recommendedName>
</protein>
<proteinExistence type="predicted"/>
<feature type="transmembrane region" description="Helical" evidence="1">
    <location>
        <begin position="109"/>
        <end position="127"/>
    </location>
</feature>
<evidence type="ECO:0000313" key="3">
    <source>
        <dbReference type="Proteomes" id="UP001255601"/>
    </source>
</evidence>
<feature type="transmembrane region" description="Helical" evidence="1">
    <location>
        <begin position="52"/>
        <end position="72"/>
    </location>
</feature>
<accession>A0AAJ2ESS9</accession>
<feature type="transmembrane region" description="Helical" evidence="1">
    <location>
        <begin position="14"/>
        <end position="40"/>
    </location>
</feature>
<evidence type="ECO:0000313" key="2">
    <source>
        <dbReference type="EMBL" id="MDR6103510.1"/>
    </source>
</evidence>
<comment type="caution">
    <text evidence="2">The sequence shown here is derived from an EMBL/GenBank/DDBJ whole genome shotgun (WGS) entry which is preliminary data.</text>
</comment>
<keyword evidence="1" id="KW-1133">Transmembrane helix</keyword>
<keyword evidence="1" id="KW-0472">Membrane</keyword>
<sequence>MMEFYFPTEPGEQLAFFAAVLSSLIGLVVMFAPMITFRLFGLQVAGERRDGLVLIRSSLAGFYLGLGASALLLAQPMVYLAFGAAFALASFGALLSILSDGGATIRNSLLLVVHAATAALPLMYVFGLV</sequence>
<reference evidence="2" key="1">
    <citation type="submission" date="2023-08" db="EMBL/GenBank/DDBJ databases">
        <title>Functional and genomic diversity of the sorghum phyllosphere microbiome.</title>
        <authorList>
            <person name="Shade A."/>
        </authorList>
    </citation>
    <scope>NUCLEOTIDE SEQUENCE</scope>
    <source>
        <strain evidence="2">SORGH_AS_0974</strain>
    </source>
</reference>
<evidence type="ECO:0000256" key="1">
    <source>
        <dbReference type="SAM" id="Phobius"/>
    </source>
</evidence>
<name>A0AAJ2ESS9_9HYPH</name>
<gene>
    <name evidence="2" type="ORF">QE369_003707</name>
</gene>
<keyword evidence="1" id="KW-0812">Transmembrane</keyword>
<evidence type="ECO:0008006" key="4">
    <source>
        <dbReference type="Google" id="ProtNLM"/>
    </source>
</evidence>
<organism evidence="2 3">
    <name type="scientific">Agrobacterium larrymoorei</name>
    <dbReference type="NCBI Taxonomy" id="160699"/>
    <lineage>
        <taxon>Bacteria</taxon>
        <taxon>Pseudomonadati</taxon>
        <taxon>Pseudomonadota</taxon>
        <taxon>Alphaproteobacteria</taxon>
        <taxon>Hyphomicrobiales</taxon>
        <taxon>Rhizobiaceae</taxon>
        <taxon>Rhizobium/Agrobacterium group</taxon>
        <taxon>Agrobacterium</taxon>
    </lineage>
</organism>
<dbReference type="AlphaFoldDB" id="A0AAJ2ESS9"/>
<dbReference type="Proteomes" id="UP001255601">
    <property type="component" value="Unassembled WGS sequence"/>
</dbReference>